<dbReference type="AlphaFoldDB" id="A0A0K2VAR5"/>
<protein>
    <submittedName>
        <fullName evidence="1">Uncharacterized protein</fullName>
    </submittedName>
</protein>
<dbReference type="EMBL" id="HACA01030233">
    <property type="protein sequence ID" value="CDW47594.1"/>
    <property type="molecule type" value="Transcribed_RNA"/>
</dbReference>
<sequence>MARSWSKDIRDRISPDLCPLDFFLSNLERETNSTSHTNEDSLTSSIVALWDNLSDEFVINSCMTFWQRVKAVTDNEGVHIEGKKFCKNHVYMF</sequence>
<accession>A0A0K2VAR5</accession>
<reference evidence="1" key="1">
    <citation type="submission" date="2014-05" db="EMBL/GenBank/DDBJ databases">
        <authorList>
            <person name="Chronopoulou M."/>
        </authorList>
    </citation>
    <scope>NUCLEOTIDE SEQUENCE</scope>
    <source>
        <tissue evidence="1">Whole organism</tissue>
    </source>
</reference>
<name>A0A0K2VAR5_LEPSM</name>
<dbReference type="InterPro" id="IPR036397">
    <property type="entry name" value="RNaseH_sf"/>
</dbReference>
<evidence type="ECO:0000313" key="1">
    <source>
        <dbReference type="EMBL" id="CDW47594.1"/>
    </source>
</evidence>
<proteinExistence type="predicted"/>
<dbReference type="GO" id="GO:0003676">
    <property type="term" value="F:nucleic acid binding"/>
    <property type="evidence" value="ECO:0007669"/>
    <property type="project" value="InterPro"/>
</dbReference>
<organism evidence="1">
    <name type="scientific">Lepeophtheirus salmonis</name>
    <name type="common">Salmon louse</name>
    <name type="synonym">Caligus salmonis</name>
    <dbReference type="NCBI Taxonomy" id="72036"/>
    <lineage>
        <taxon>Eukaryota</taxon>
        <taxon>Metazoa</taxon>
        <taxon>Ecdysozoa</taxon>
        <taxon>Arthropoda</taxon>
        <taxon>Crustacea</taxon>
        <taxon>Multicrustacea</taxon>
        <taxon>Hexanauplia</taxon>
        <taxon>Copepoda</taxon>
        <taxon>Siphonostomatoida</taxon>
        <taxon>Caligidae</taxon>
        <taxon>Lepeophtheirus</taxon>
    </lineage>
</organism>
<dbReference type="Gene3D" id="3.30.420.10">
    <property type="entry name" value="Ribonuclease H-like superfamily/Ribonuclease H"/>
    <property type="match status" value="1"/>
</dbReference>